<dbReference type="EC" id="2.7.2.8" evidence="9"/>
<comment type="catalytic activity">
    <reaction evidence="8 9">
        <text>N-acetyl-L-glutamate + ATP = N-acetyl-L-glutamyl 5-phosphate + ADP</text>
        <dbReference type="Rhea" id="RHEA:14629"/>
        <dbReference type="ChEBI" id="CHEBI:30616"/>
        <dbReference type="ChEBI" id="CHEBI:44337"/>
        <dbReference type="ChEBI" id="CHEBI:57936"/>
        <dbReference type="ChEBI" id="CHEBI:456216"/>
        <dbReference type="EC" id="2.7.2.8"/>
    </reaction>
</comment>
<evidence type="ECO:0000256" key="9">
    <source>
        <dbReference type="HAMAP-Rule" id="MF_00082"/>
    </source>
</evidence>
<gene>
    <name evidence="9" type="primary">argB</name>
    <name evidence="11" type="ORF">AVDCRST_MAG68-3798</name>
</gene>
<comment type="pathway">
    <text evidence="1 9">Amino-acid biosynthesis; L-arginine biosynthesis; N(2)-acetyl-L-ornithine from L-glutamate: step 2/4.</text>
</comment>
<dbReference type="GO" id="GO:0005737">
    <property type="term" value="C:cytoplasm"/>
    <property type="evidence" value="ECO:0007669"/>
    <property type="project" value="UniProtKB-SubCell"/>
</dbReference>
<accession>A0A6J4M8I0</accession>
<dbReference type="InterPro" id="IPR037528">
    <property type="entry name" value="ArgB"/>
</dbReference>
<dbReference type="GO" id="GO:0042450">
    <property type="term" value="P:L-arginine biosynthetic process via ornithine"/>
    <property type="evidence" value="ECO:0007669"/>
    <property type="project" value="UniProtKB-UniRule"/>
</dbReference>
<feature type="binding site" evidence="9">
    <location>
        <position position="154"/>
    </location>
    <ligand>
        <name>substrate</name>
    </ligand>
</feature>
<evidence type="ECO:0000256" key="8">
    <source>
        <dbReference type="ARBA" id="ARBA00048141"/>
    </source>
</evidence>
<feature type="domain" description="Aspartate/glutamate/uridylate kinase" evidence="10">
    <location>
        <begin position="3"/>
        <end position="230"/>
    </location>
</feature>
<name>A0A6J4M8I0_9BACT</name>
<dbReference type="NCBIfam" id="TIGR00761">
    <property type="entry name" value="argB"/>
    <property type="match status" value="1"/>
</dbReference>
<dbReference type="AlphaFoldDB" id="A0A6J4M8I0"/>
<feature type="site" description="Transition state stabilizer" evidence="9">
    <location>
        <position position="7"/>
    </location>
</feature>
<evidence type="ECO:0000256" key="5">
    <source>
        <dbReference type="ARBA" id="ARBA00022741"/>
    </source>
</evidence>
<keyword evidence="3 9" id="KW-0028">Amino-acid biosynthesis</keyword>
<dbReference type="InterPro" id="IPR036393">
    <property type="entry name" value="AceGlu_kinase-like_sf"/>
</dbReference>
<evidence type="ECO:0000256" key="1">
    <source>
        <dbReference type="ARBA" id="ARBA00004828"/>
    </source>
</evidence>
<sequence length="259" mass="25916">MSVAVIKLGGNEADDREWLAALAAAVAKRAGATVLVHGGGKEVTGLQRLLGVEPEWIDGLRVTTDDGMRAVAMVLSGLVNKRIASALLTAGVDAVGVSGEDGALIEAEVARGGAMGRIGEVRRVRAGLLHGWIAQGLVPVVSPVSRGPDGRALNVNADDAAAAVAAAMEAGELLFVSNVPGVLREGSVLAAMEASEVEALIADGTAAGGMAPKLRAAARAAKAGVGAVRIGGVEMLGDASAGTRVHATWRATTPEGAWG</sequence>
<dbReference type="PIRSF" id="PIRSF000728">
    <property type="entry name" value="NAGK"/>
    <property type="match status" value="1"/>
</dbReference>
<dbReference type="GO" id="GO:0003991">
    <property type="term" value="F:acetylglutamate kinase activity"/>
    <property type="evidence" value="ECO:0007669"/>
    <property type="project" value="UniProtKB-UniRule"/>
</dbReference>
<dbReference type="SUPFAM" id="SSF53633">
    <property type="entry name" value="Carbamate kinase-like"/>
    <property type="match status" value="1"/>
</dbReference>
<keyword evidence="4 9" id="KW-0808">Transferase</keyword>
<dbReference type="PANTHER" id="PTHR23342">
    <property type="entry name" value="N-ACETYLGLUTAMATE SYNTHASE"/>
    <property type="match status" value="1"/>
</dbReference>
<feature type="binding site" evidence="9">
    <location>
        <position position="61"/>
    </location>
    <ligand>
        <name>substrate</name>
    </ligand>
</feature>
<dbReference type="GO" id="GO:0005524">
    <property type="term" value="F:ATP binding"/>
    <property type="evidence" value="ECO:0007669"/>
    <property type="project" value="UniProtKB-UniRule"/>
</dbReference>
<evidence type="ECO:0000256" key="4">
    <source>
        <dbReference type="ARBA" id="ARBA00022679"/>
    </source>
</evidence>
<keyword evidence="5 9" id="KW-0547">Nucleotide-binding</keyword>
<evidence type="ECO:0000256" key="6">
    <source>
        <dbReference type="ARBA" id="ARBA00022777"/>
    </source>
</evidence>
<keyword evidence="7 9" id="KW-0067">ATP-binding</keyword>
<evidence type="ECO:0000256" key="3">
    <source>
        <dbReference type="ARBA" id="ARBA00022605"/>
    </source>
</evidence>
<comment type="subcellular location">
    <subcellularLocation>
        <location evidence="9">Cytoplasm</location>
    </subcellularLocation>
</comment>
<keyword evidence="6 9" id="KW-0418">Kinase</keyword>
<evidence type="ECO:0000313" key="11">
    <source>
        <dbReference type="EMBL" id="CAA9353054.1"/>
    </source>
</evidence>
<organism evidence="11">
    <name type="scientific">uncultured Gemmatimonadota bacterium</name>
    <dbReference type="NCBI Taxonomy" id="203437"/>
    <lineage>
        <taxon>Bacteria</taxon>
        <taxon>Pseudomonadati</taxon>
        <taxon>Gemmatimonadota</taxon>
        <taxon>environmental samples</taxon>
    </lineage>
</organism>
<protein>
    <recommendedName>
        <fullName evidence="9">Acetylglutamate kinase</fullName>
        <ecNumber evidence="9">2.7.2.8</ecNumber>
    </recommendedName>
    <alternativeName>
        <fullName evidence="9">N-acetyl-L-glutamate 5-phosphotransferase</fullName>
    </alternativeName>
    <alternativeName>
        <fullName evidence="9">NAG kinase</fullName>
        <shortName evidence="9">NAGK</shortName>
    </alternativeName>
</protein>
<dbReference type="Gene3D" id="3.40.1160.10">
    <property type="entry name" value="Acetylglutamate kinase-like"/>
    <property type="match status" value="1"/>
</dbReference>
<comment type="function">
    <text evidence="9">Catalyzes the ATP-dependent phosphorylation of N-acetyl-L-glutamate.</text>
</comment>
<feature type="binding site" evidence="9">
    <location>
        <begin position="39"/>
        <end position="40"/>
    </location>
    <ligand>
        <name>substrate</name>
    </ligand>
</feature>
<dbReference type="CDD" id="cd04238">
    <property type="entry name" value="AAK_NAGK-like"/>
    <property type="match status" value="1"/>
</dbReference>
<dbReference type="HAMAP" id="MF_00082">
    <property type="entry name" value="ArgB"/>
    <property type="match status" value="1"/>
</dbReference>
<dbReference type="EMBL" id="CADCTW010000177">
    <property type="protein sequence ID" value="CAA9353054.1"/>
    <property type="molecule type" value="Genomic_DNA"/>
</dbReference>
<feature type="site" description="Transition state stabilizer" evidence="9">
    <location>
        <position position="213"/>
    </location>
</feature>
<dbReference type="InterPro" id="IPR004662">
    <property type="entry name" value="AcgluKinase_fam"/>
</dbReference>
<keyword evidence="2 9" id="KW-0055">Arginine biosynthesis</keyword>
<dbReference type="PANTHER" id="PTHR23342:SF0">
    <property type="entry name" value="N-ACETYLGLUTAMATE SYNTHASE, MITOCHONDRIAL"/>
    <property type="match status" value="1"/>
</dbReference>
<reference evidence="11" key="1">
    <citation type="submission" date="2020-02" db="EMBL/GenBank/DDBJ databases">
        <authorList>
            <person name="Meier V. D."/>
        </authorList>
    </citation>
    <scope>NUCLEOTIDE SEQUENCE</scope>
    <source>
        <strain evidence="11">AVDCRST_MAG68</strain>
    </source>
</reference>
<evidence type="ECO:0000256" key="2">
    <source>
        <dbReference type="ARBA" id="ARBA00022571"/>
    </source>
</evidence>
<dbReference type="Pfam" id="PF00696">
    <property type="entry name" value="AA_kinase"/>
    <property type="match status" value="1"/>
</dbReference>
<keyword evidence="9" id="KW-0963">Cytoplasm</keyword>
<evidence type="ECO:0000256" key="7">
    <source>
        <dbReference type="ARBA" id="ARBA00022840"/>
    </source>
</evidence>
<proteinExistence type="inferred from homology"/>
<evidence type="ECO:0000259" key="10">
    <source>
        <dbReference type="Pfam" id="PF00696"/>
    </source>
</evidence>
<comment type="similarity">
    <text evidence="9">Belongs to the acetylglutamate kinase family. ArgB subfamily.</text>
</comment>
<dbReference type="InterPro" id="IPR001048">
    <property type="entry name" value="Asp/Glu/Uridylate_kinase"/>
</dbReference>
<dbReference type="UniPathway" id="UPA00068">
    <property type="reaction ID" value="UER00107"/>
</dbReference>